<dbReference type="RefSeq" id="WP_148072244.1">
    <property type="nucleotide sequence ID" value="NZ_CP042913.1"/>
</dbReference>
<feature type="signal peptide" evidence="2">
    <location>
        <begin position="1"/>
        <end position="19"/>
    </location>
</feature>
<dbReference type="AlphaFoldDB" id="A0A5B9QGK6"/>
<name>A0A5B9QGK6_9BACT</name>
<gene>
    <name evidence="3" type="ORF">Pr1d_07450</name>
</gene>
<evidence type="ECO:0000313" key="3">
    <source>
        <dbReference type="EMBL" id="QEG33481.1"/>
    </source>
</evidence>
<dbReference type="EMBL" id="CP042913">
    <property type="protein sequence ID" value="QEG33481.1"/>
    <property type="molecule type" value="Genomic_DNA"/>
</dbReference>
<keyword evidence="2" id="KW-0732">Signal</keyword>
<dbReference type="Proteomes" id="UP000323917">
    <property type="component" value="Chromosome"/>
</dbReference>
<reference evidence="3 4" key="1">
    <citation type="submission" date="2019-08" db="EMBL/GenBank/DDBJ databases">
        <title>Deep-cultivation of Planctomycetes and their phenomic and genomic characterization uncovers novel biology.</title>
        <authorList>
            <person name="Wiegand S."/>
            <person name="Jogler M."/>
            <person name="Boedeker C."/>
            <person name="Pinto D."/>
            <person name="Vollmers J."/>
            <person name="Rivas-Marin E."/>
            <person name="Kohn T."/>
            <person name="Peeters S.H."/>
            <person name="Heuer A."/>
            <person name="Rast P."/>
            <person name="Oberbeckmann S."/>
            <person name="Bunk B."/>
            <person name="Jeske O."/>
            <person name="Meyerdierks A."/>
            <person name="Storesund J.E."/>
            <person name="Kallscheuer N."/>
            <person name="Luecker S."/>
            <person name="Lage O.M."/>
            <person name="Pohl T."/>
            <person name="Merkel B.J."/>
            <person name="Hornburger P."/>
            <person name="Mueller R.-W."/>
            <person name="Bruemmer F."/>
            <person name="Labrenz M."/>
            <person name="Spormann A.M."/>
            <person name="Op den Camp H."/>
            <person name="Overmann J."/>
            <person name="Amann R."/>
            <person name="Jetten M.S.M."/>
            <person name="Mascher T."/>
            <person name="Medema M.H."/>
            <person name="Devos D.P."/>
            <person name="Kaster A.-K."/>
            <person name="Ovreas L."/>
            <person name="Rohde M."/>
            <person name="Galperin M.Y."/>
            <person name="Jogler C."/>
        </authorList>
    </citation>
    <scope>NUCLEOTIDE SEQUENCE [LARGE SCALE GENOMIC DNA]</scope>
    <source>
        <strain evidence="3 4">Pr1d</strain>
    </source>
</reference>
<feature type="region of interest" description="Disordered" evidence="1">
    <location>
        <begin position="41"/>
        <end position="107"/>
    </location>
</feature>
<dbReference type="KEGG" id="bgok:Pr1d_07450"/>
<evidence type="ECO:0000256" key="2">
    <source>
        <dbReference type="SAM" id="SignalP"/>
    </source>
</evidence>
<proteinExistence type="predicted"/>
<keyword evidence="4" id="KW-1185">Reference proteome</keyword>
<feature type="chain" id="PRO_5022826214" evidence="2">
    <location>
        <begin position="20"/>
        <end position="107"/>
    </location>
</feature>
<protein>
    <submittedName>
        <fullName evidence="3">Uncharacterized protein</fullName>
    </submittedName>
</protein>
<evidence type="ECO:0000256" key="1">
    <source>
        <dbReference type="SAM" id="MobiDB-lite"/>
    </source>
</evidence>
<feature type="compositionally biased region" description="Acidic residues" evidence="1">
    <location>
        <begin position="41"/>
        <end position="55"/>
    </location>
</feature>
<sequence length="107" mass="11669" precursor="true">MSKILAMLCFGFLAAAVMSDRTDLNLLDSDSFAHCGKCGDGDAEDDHEHEGDDEESFVHCGKCGDGDAEDDHEHEGDDEESFVHCGKCGDGDAEEDHDHEEDEESFV</sequence>
<evidence type="ECO:0000313" key="4">
    <source>
        <dbReference type="Proteomes" id="UP000323917"/>
    </source>
</evidence>
<accession>A0A5B9QGK6</accession>
<feature type="compositionally biased region" description="Acidic residues" evidence="1">
    <location>
        <begin position="66"/>
        <end position="80"/>
    </location>
</feature>
<feature type="compositionally biased region" description="Acidic residues" evidence="1">
    <location>
        <begin position="91"/>
        <end position="107"/>
    </location>
</feature>
<organism evidence="3 4">
    <name type="scientific">Bythopirellula goksoeyrii</name>
    <dbReference type="NCBI Taxonomy" id="1400387"/>
    <lineage>
        <taxon>Bacteria</taxon>
        <taxon>Pseudomonadati</taxon>
        <taxon>Planctomycetota</taxon>
        <taxon>Planctomycetia</taxon>
        <taxon>Pirellulales</taxon>
        <taxon>Lacipirellulaceae</taxon>
        <taxon>Bythopirellula</taxon>
    </lineage>
</organism>
<dbReference type="OrthoDB" id="9918047at2"/>